<reference evidence="1" key="1">
    <citation type="submission" date="2021-02" db="EMBL/GenBank/DDBJ databases">
        <authorList>
            <person name="Dougan E. K."/>
            <person name="Rhodes N."/>
            <person name="Thang M."/>
            <person name="Chan C."/>
        </authorList>
    </citation>
    <scope>NUCLEOTIDE SEQUENCE</scope>
</reference>
<dbReference type="AlphaFoldDB" id="A0A812VQR6"/>
<keyword evidence="2" id="KW-1185">Reference proteome</keyword>
<dbReference type="PANTHER" id="PTHR37563">
    <property type="entry name" value="PHYTANOYL-COA DIOXYGENASE FAMILY PROTEIN (AFU_ORTHOLOGUE AFUA_2G03330)"/>
    <property type="match status" value="1"/>
</dbReference>
<evidence type="ECO:0000313" key="2">
    <source>
        <dbReference type="Proteomes" id="UP000649617"/>
    </source>
</evidence>
<gene>
    <name evidence="1" type="ORF">SPIL2461_LOCUS16823</name>
</gene>
<name>A0A812VQR6_SYMPI</name>
<sequence>MEQLCVGSCGGGQQDMASFLPGAFGPGAEPVQSEPFALALQAHRSCAERCISEGITVSVDDGAEKAVDTLQRCGVVQILRGYDLAALDQFQKAFDQLKSREKAYQKLLDTKQLHDGRHQVYLPFTKPFSSRKTLGVSDLVLEVLHSYFLASGGSFGIDHVSVLTSSSGSANQSLHPDVHYFKGLSVSVHTALQDVPLSMGPTYFCPCSGESLAREDWPASAAIKMTILKRRDCLASPFAPPFTARGTVTIYDGAMFHKGLENGSGRDRPVLKLEVAAEEFAERRNYIQLASVAAKKQVRRFREAMGPPHFGEVRRQDL</sequence>
<protein>
    <recommendedName>
        <fullName evidence="3">Phytanoyl-CoA dioxygenase</fullName>
    </recommendedName>
</protein>
<dbReference type="InterPro" id="IPR008775">
    <property type="entry name" value="Phytyl_CoA_dOase-like"/>
</dbReference>
<dbReference type="Gene3D" id="2.60.120.620">
    <property type="entry name" value="q2cbj1_9rhob like domain"/>
    <property type="match status" value="1"/>
</dbReference>
<dbReference type="Pfam" id="PF05721">
    <property type="entry name" value="PhyH"/>
    <property type="match status" value="1"/>
</dbReference>
<comment type="caution">
    <text evidence="1">The sequence shown here is derived from an EMBL/GenBank/DDBJ whole genome shotgun (WGS) entry which is preliminary data.</text>
</comment>
<organism evidence="1 2">
    <name type="scientific">Symbiodinium pilosum</name>
    <name type="common">Dinoflagellate</name>
    <dbReference type="NCBI Taxonomy" id="2952"/>
    <lineage>
        <taxon>Eukaryota</taxon>
        <taxon>Sar</taxon>
        <taxon>Alveolata</taxon>
        <taxon>Dinophyceae</taxon>
        <taxon>Suessiales</taxon>
        <taxon>Symbiodiniaceae</taxon>
        <taxon>Symbiodinium</taxon>
    </lineage>
</organism>
<dbReference type="PANTHER" id="PTHR37563:SF2">
    <property type="entry name" value="PHYTANOYL-COA DIOXYGENASE FAMILY PROTEIN (AFU_ORTHOLOGUE AFUA_2G03330)"/>
    <property type="match status" value="1"/>
</dbReference>
<proteinExistence type="predicted"/>
<evidence type="ECO:0000313" key="1">
    <source>
        <dbReference type="EMBL" id="CAE7637324.1"/>
    </source>
</evidence>
<dbReference type="Proteomes" id="UP000649617">
    <property type="component" value="Unassembled WGS sequence"/>
</dbReference>
<evidence type="ECO:0008006" key="3">
    <source>
        <dbReference type="Google" id="ProtNLM"/>
    </source>
</evidence>
<dbReference type="SUPFAM" id="SSF51197">
    <property type="entry name" value="Clavaminate synthase-like"/>
    <property type="match status" value="1"/>
</dbReference>
<dbReference type="EMBL" id="CAJNIZ010042772">
    <property type="protein sequence ID" value="CAE7637324.1"/>
    <property type="molecule type" value="Genomic_DNA"/>
</dbReference>
<accession>A0A812VQR6</accession>
<dbReference type="OrthoDB" id="8707547at2759"/>
<dbReference type="InterPro" id="IPR051961">
    <property type="entry name" value="Fungal_Metabolite_Diox"/>
</dbReference>